<sequence length="744" mass="83285">EFSCKSGRCVAIEWLCDGEDDCGDASDEADCSTTPSTPTVCGRSEMRCGNNTSMNQCLPARWRCDGDIDCPNGEDEIGCDECKSHTCGTGLFKCQDEKKCILDAWKCDDVHDCVNGSDEVDCIRCKTGVGQSGCVNKCDFKVDCLDRSDETNCSFQGVCANSECSHTCTPTPQGFKCSCPKGKELSPDDATCQDIDYCRQRGVCSQICQSSPLSFHCSCHNGWKIAHYDVTKCVYAKKSPPPFIIFSNQRSLRYLRLNEGKRKSQFLVKGFRQVMGVDFHYNRNLIFFTEILEDRITRARIKFNEKDNSLKLTDQRVIISRGLMTPEGLAVDWIHDRIYFVEATLNQIEMATLEGTNRTVIVGEGLVNPRAIAVDPRYGYLFWTDWGVGNSRVGEGVTGRGRQGPDMEGDGWPNGLTLDYLENRVYWADAKYDIIWSAKYDGTDDITVVERVDWLTHPFGVTTFADLVIWTDWRTTVIASANKWSGENATIVELGYNPPFDVKVFHESRQPLTRTGEQSCESRAPYPCLNFTCEGLCVSVPPATDSMAIDTPLTAKCTCPQFYKLAENGYSCERIVNFLLFSHFLEIRGIRLDNSNLSAIQAISSPEVVRATRLAYDWSHDRIYWADSKTQEIKSCFVNGSDSTVVAYTERYEGVAVDWIARNIYWTDPGIDQIKVVRMSGLFAYTIFQGGQKLRSIALHPVAGVLFATDWGTKAGIIRMKLDGTGVKWILTGLGWPNGITIDF</sequence>
<dbReference type="PROSITE" id="PS01209">
    <property type="entry name" value="LDLRA_1"/>
    <property type="match status" value="1"/>
</dbReference>
<dbReference type="FunFam" id="2.120.10.30:FF:000241">
    <property type="entry name" value="Low-density lipoprotein receptor-related protein 6"/>
    <property type="match status" value="1"/>
</dbReference>
<dbReference type="SMART" id="SM00179">
    <property type="entry name" value="EGF_CA"/>
    <property type="match status" value="2"/>
</dbReference>
<keyword evidence="5" id="KW-0732">Signal</keyword>
<keyword evidence="8" id="KW-1133">Transmembrane helix</keyword>
<dbReference type="CDD" id="cd00112">
    <property type="entry name" value="LDLa"/>
    <property type="match status" value="3"/>
</dbReference>
<keyword evidence="6" id="KW-0677">Repeat</keyword>
<evidence type="ECO:0000256" key="11">
    <source>
        <dbReference type="ARBA" id="ARBA00023170"/>
    </source>
</evidence>
<evidence type="ECO:0000259" key="16">
    <source>
        <dbReference type="SMART" id="SM00181"/>
    </source>
</evidence>
<dbReference type="GO" id="GO:0006897">
    <property type="term" value="P:endocytosis"/>
    <property type="evidence" value="ECO:0007669"/>
    <property type="project" value="UniProtKB-KW"/>
</dbReference>
<evidence type="ECO:0000256" key="2">
    <source>
        <dbReference type="ARBA" id="ARBA00022536"/>
    </source>
</evidence>
<keyword evidence="11" id="KW-0675">Receptor</keyword>
<dbReference type="SMART" id="SM00181">
    <property type="entry name" value="EGF"/>
    <property type="match status" value="3"/>
</dbReference>
<dbReference type="InterPro" id="IPR036055">
    <property type="entry name" value="LDL_receptor-like_sf"/>
</dbReference>
<keyword evidence="9" id="KW-0472">Membrane</keyword>
<keyword evidence="2" id="KW-0245">EGF-like domain</keyword>
<evidence type="ECO:0000313" key="17">
    <source>
        <dbReference type="Ensembl" id="ENSCSAVP00000001640.1"/>
    </source>
</evidence>
<evidence type="ECO:0000256" key="13">
    <source>
        <dbReference type="PROSITE-ProRule" id="PRU00124"/>
    </source>
</evidence>
<dbReference type="InterPro" id="IPR011042">
    <property type="entry name" value="6-blade_b-propeller_TolB-like"/>
</dbReference>
<evidence type="ECO:0000256" key="14">
    <source>
        <dbReference type="PROSITE-ProRule" id="PRU00461"/>
    </source>
</evidence>
<reference evidence="17" key="3">
    <citation type="submission" date="2025-09" db="UniProtKB">
        <authorList>
            <consortium name="Ensembl"/>
        </authorList>
    </citation>
    <scope>IDENTIFICATION</scope>
</reference>
<keyword evidence="4" id="KW-0812">Transmembrane</keyword>
<evidence type="ECO:0008006" key="19">
    <source>
        <dbReference type="Google" id="ProtNLM"/>
    </source>
</evidence>
<evidence type="ECO:0000256" key="10">
    <source>
        <dbReference type="ARBA" id="ARBA00023157"/>
    </source>
</evidence>
<dbReference type="InterPro" id="IPR002172">
    <property type="entry name" value="LDrepeatLR_classA_rpt"/>
</dbReference>
<dbReference type="GO" id="GO:0005041">
    <property type="term" value="F:low-density lipoprotein particle receptor activity"/>
    <property type="evidence" value="ECO:0007669"/>
    <property type="project" value="TreeGrafter"/>
</dbReference>
<evidence type="ECO:0000256" key="8">
    <source>
        <dbReference type="ARBA" id="ARBA00022989"/>
    </source>
</evidence>
<dbReference type="GeneTree" id="ENSGT00940000164512"/>
<evidence type="ECO:0000259" key="15">
    <source>
        <dbReference type="SMART" id="SM00179"/>
    </source>
</evidence>
<dbReference type="SUPFAM" id="SSF57424">
    <property type="entry name" value="LDL receptor-like module"/>
    <property type="match status" value="3"/>
</dbReference>
<dbReference type="OMA" id="CQDIDYC"/>
<feature type="domain" description="EGF-like" evidence="16">
    <location>
        <begin position="197"/>
        <end position="234"/>
    </location>
</feature>
<dbReference type="SMART" id="SM00192">
    <property type="entry name" value="LDLa"/>
    <property type="match status" value="4"/>
</dbReference>
<protein>
    <recommendedName>
        <fullName evidence="19">EGF-like domain-containing protein</fullName>
    </recommendedName>
</protein>
<keyword evidence="3" id="KW-0254">Endocytosis</keyword>
<dbReference type="InterPro" id="IPR000033">
    <property type="entry name" value="LDLR_classB_rpt"/>
</dbReference>
<accession>H2Y8J2</accession>
<dbReference type="HOGENOM" id="CLU_008163_4_0_1"/>
<dbReference type="SUPFAM" id="SSF57184">
    <property type="entry name" value="Growth factor receptor domain"/>
    <property type="match status" value="1"/>
</dbReference>
<organism evidence="17 18">
    <name type="scientific">Ciona savignyi</name>
    <name type="common">Pacific transparent sea squirt</name>
    <dbReference type="NCBI Taxonomy" id="51511"/>
    <lineage>
        <taxon>Eukaryota</taxon>
        <taxon>Metazoa</taxon>
        <taxon>Chordata</taxon>
        <taxon>Tunicata</taxon>
        <taxon>Ascidiacea</taxon>
        <taxon>Phlebobranchia</taxon>
        <taxon>Cionidae</taxon>
        <taxon>Ciona</taxon>
    </lineage>
</organism>
<feature type="domain" description="EGF-like" evidence="16">
    <location>
        <begin position="158"/>
        <end position="193"/>
    </location>
</feature>
<dbReference type="InterPro" id="IPR009030">
    <property type="entry name" value="Growth_fac_rcpt_cys_sf"/>
</dbReference>
<dbReference type="eggNOG" id="KOG1215">
    <property type="taxonomic scope" value="Eukaryota"/>
</dbReference>
<dbReference type="PROSITE" id="PS51120">
    <property type="entry name" value="LDLRB"/>
    <property type="match status" value="2"/>
</dbReference>
<feature type="disulfide bond" evidence="13">
    <location>
        <begin position="64"/>
        <end position="79"/>
    </location>
</feature>
<evidence type="ECO:0000256" key="12">
    <source>
        <dbReference type="ARBA" id="ARBA00023180"/>
    </source>
</evidence>
<dbReference type="GO" id="GO:0005509">
    <property type="term" value="F:calcium ion binding"/>
    <property type="evidence" value="ECO:0007669"/>
    <property type="project" value="InterPro"/>
</dbReference>
<feature type="domain" description="EGF-like calcium-binding" evidence="15">
    <location>
        <begin position="194"/>
        <end position="234"/>
    </location>
</feature>
<dbReference type="Gene3D" id="4.10.400.10">
    <property type="entry name" value="Low-density Lipoprotein Receptor"/>
    <property type="match status" value="3"/>
</dbReference>
<dbReference type="InterPro" id="IPR051221">
    <property type="entry name" value="LDLR-related"/>
</dbReference>
<evidence type="ECO:0000256" key="4">
    <source>
        <dbReference type="ARBA" id="ARBA00022692"/>
    </source>
</evidence>
<keyword evidence="7" id="KW-0106">Calcium</keyword>
<dbReference type="GO" id="GO:0005886">
    <property type="term" value="C:plasma membrane"/>
    <property type="evidence" value="ECO:0007669"/>
    <property type="project" value="TreeGrafter"/>
</dbReference>
<evidence type="ECO:0000256" key="9">
    <source>
        <dbReference type="ARBA" id="ARBA00023136"/>
    </source>
</evidence>
<dbReference type="FunCoup" id="H2Y8J2">
    <property type="interactions" value="56"/>
</dbReference>
<feature type="disulfide bond" evidence="13">
    <location>
        <begin position="4"/>
        <end position="22"/>
    </location>
</feature>
<dbReference type="PROSITE" id="PS50068">
    <property type="entry name" value="LDLRA_2"/>
    <property type="match status" value="3"/>
</dbReference>
<keyword evidence="18" id="KW-1185">Reference proteome</keyword>
<reference evidence="18" key="1">
    <citation type="submission" date="2003-08" db="EMBL/GenBank/DDBJ databases">
        <authorList>
            <person name="Birren B."/>
            <person name="Nusbaum C."/>
            <person name="Abebe A."/>
            <person name="Abouelleil A."/>
            <person name="Adekoya E."/>
            <person name="Ait-zahra M."/>
            <person name="Allen N."/>
            <person name="Allen T."/>
            <person name="An P."/>
            <person name="Anderson M."/>
            <person name="Anderson S."/>
            <person name="Arachchi H."/>
            <person name="Armbruster J."/>
            <person name="Bachantsang P."/>
            <person name="Baldwin J."/>
            <person name="Barry A."/>
            <person name="Bayul T."/>
            <person name="Blitshsteyn B."/>
            <person name="Bloom T."/>
            <person name="Blye J."/>
            <person name="Boguslavskiy L."/>
            <person name="Borowsky M."/>
            <person name="Boukhgalter B."/>
            <person name="Brunache A."/>
            <person name="Butler J."/>
            <person name="Calixte N."/>
            <person name="Calvo S."/>
            <person name="Camarata J."/>
            <person name="Campo K."/>
            <person name="Chang J."/>
            <person name="Cheshatsang Y."/>
            <person name="Citroen M."/>
            <person name="Collymore A."/>
            <person name="Considine T."/>
            <person name="Cook A."/>
            <person name="Cooke P."/>
            <person name="Corum B."/>
            <person name="Cuomo C."/>
            <person name="David R."/>
            <person name="Dawoe T."/>
            <person name="Degray S."/>
            <person name="Dodge S."/>
            <person name="Dooley K."/>
            <person name="Dorje P."/>
            <person name="Dorjee K."/>
            <person name="Dorris L."/>
            <person name="Duffey N."/>
            <person name="Dupes A."/>
            <person name="Elkins T."/>
            <person name="Engels R."/>
            <person name="Erickson J."/>
            <person name="Farina A."/>
            <person name="Faro S."/>
            <person name="Ferreira P."/>
            <person name="Fischer H."/>
            <person name="Fitzgerald M."/>
            <person name="Foley K."/>
            <person name="Gage D."/>
            <person name="Galagan J."/>
            <person name="Gearin G."/>
            <person name="Gnerre S."/>
            <person name="Gnirke A."/>
            <person name="Goyette A."/>
            <person name="Graham J."/>
            <person name="Grandbois E."/>
            <person name="Gyaltsen K."/>
            <person name="Hafez N."/>
            <person name="Hagopian D."/>
            <person name="Hagos B."/>
            <person name="Hall J."/>
            <person name="Hatcher B."/>
            <person name="Heller A."/>
            <person name="Higgins H."/>
            <person name="Honan T."/>
            <person name="Horn A."/>
            <person name="Houde N."/>
            <person name="Hughes L."/>
            <person name="Hulme W."/>
            <person name="Husby E."/>
            <person name="Iliev I."/>
            <person name="Jaffe D."/>
            <person name="Jones C."/>
            <person name="Kamal M."/>
            <person name="Kamat A."/>
            <person name="Kamvysselis M."/>
            <person name="Karlsson E."/>
            <person name="Kells C."/>
            <person name="Kieu A."/>
            <person name="Kisner P."/>
            <person name="Kodira C."/>
            <person name="Kulbokas E."/>
            <person name="Labutti K."/>
            <person name="Lama D."/>
            <person name="Landers T."/>
            <person name="Leger J."/>
            <person name="Levine S."/>
            <person name="Lewis D."/>
            <person name="Lewis T."/>
            <person name="Lindblad-toh K."/>
            <person name="Liu X."/>
            <person name="Lokyitsang T."/>
            <person name="Lokyitsang Y."/>
            <person name="Lucien O."/>
            <person name="Lui A."/>
            <person name="Ma L.J."/>
            <person name="Mabbitt R."/>
            <person name="Macdonald J."/>
            <person name="Maclean C."/>
            <person name="Major J."/>
            <person name="Manning J."/>
            <person name="Marabella R."/>
            <person name="Maru K."/>
            <person name="Matthews C."/>
            <person name="Mauceli E."/>
            <person name="Mccarthy M."/>
            <person name="Mcdonough S."/>
            <person name="Mcghee T."/>
            <person name="Meldrim J."/>
            <person name="Meneus L."/>
            <person name="Mesirov J."/>
            <person name="Mihalev A."/>
            <person name="Mihova T."/>
            <person name="Mikkelsen T."/>
            <person name="Mlenga V."/>
            <person name="Moru K."/>
            <person name="Mozes J."/>
            <person name="Mulrain L."/>
            <person name="Munson G."/>
            <person name="Naylor J."/>
            <person name="Newes C."/>
            <person name="Nguyen C."/>
            <person name="Nguyen N."/>
            <person name="Nguyen T."/>
            <person name="Nicol R."/>
            <person name="Nielsen C."/>
            <person name="Nizzari M."/>
            <person name="Norbu C."/>
            <person name="Norbu N."/>
            <person name="O'donnell P."/>
            <person name="Okoawo O."/>
            <person name="O'leary S."/>
            <person name="Omotosho B."/>
            <person name="O'neill K."/>
            <person name="Osman S."/>
            <person name="Parker S."/>
            <person name="Perrin D."/>
            <person name="Phunkhang P."/>
            <person name="Piqani B."/>
            <person name="Purcell S."/>
            <person name="Rachupka T."/>
            <person name="Ramasamy U."/>
            <person name="Rameau R."/>
            <person name="Ray V."/>
            <person name="Raymond C."/>
            <person name="Retta R."/>
            <person name="Richardson S."/>
            <person name="Rise C."/>
            <person name="Rodriguez J."/>
            <person name="Rogers J."/>
            <person name="Rogov P."/>
            <person name="Rutman M."/>
            <person name="Schupbach R."/>
            <person name="Seaman C."/>
            <person name="Settipalli S."/>
            <person name="Sharpe T."/>
            <person name="Sheridan J."/>
            <person name="Sherpa N."/>
            <person name="Shi J."/>
            <person name="Smirnov S."/>
            <person name="Smith C."/>
            <person name="Sougnez C."/>
            <person name="Spencer B."/>
            <person name="Stalker J."/>
            <person name="Stange-thomann N."/>
            <person name="Stavropoulos S."/>
            <person name="Stetson K."/>
            <person name="Stone C."/>
            <person name="Stone S."/>
            <person name="Stubbs M."/>
            <person name="Talamas J."/>
            <person name="Tchuinga P."/>
            <person name="Tenzing P."/>
            <person name="Tesfaye S."/>
            <person name="Theodore J."/>
            <person name="Thoulutsang Y."/>
            <person name="Topham K."/>
            <person name="Towey S."/>
            <person name="Tsamla T."/>
            <person name="Tsomo N."/>
            <person name="Vallee D."/>
            <person name="Vassiliev H."/>
            <person name="Venkataraman V."/>
            <person name="Vinson J."/>
            <person name="Vo A."/>
            <person name="Wade C."/>
            <person name="Wang S."/>
            <person name="Wangchuk T."/>
            <person name="Wangdi T."/>
            <person name="Whittaker C."/>
            <person name="Wilkinson J."/>
            <person name="Wu Y."/>
            <person name="Wyman D."/>
            <person name="Yadav S."/>
            <person name="Yang S."/>
            <person name="Yang X."/>
            <person name="Yeager S."/>
            <person name="Yee E."/>
            <person name="Young G."/>
            <person name="Zainoun J."/>
            <person name="Zembeck L."/>
            <person name="Zimmer A."/>
            <person name="Zody M."/>
            <person name="Lander E."/>
        </authorList>
    </citation>
    <scope>NUCLEOTIDE SEQUENCE [LARGE SCALE GENOMIC DNA]</scope>
</reference>
<dbReference type="InterPro" id="IPR023415">
    <property type="entry name" value="LDLR_class-A_CS"/>
</dbReference>
<dbReference type="Ensembl" id="ENSCSAVT00000001667.1">
    <property type="protein sequence ID" value="ENSCSAVP00000001640.1"/>
    <property type="gene ID" value="ENSCSAVG00000000949.1"/>
</dbReference>
<dbReference type="PRINTS" id="PR00261">
    <property type="entry name" value="LDLRECEPTOR"/>
</dbReference>
<feature type="repeat" description="LDL-receptor class B" evidence="14">
    <location>
        <begin position="423"/>
        <end position="467"/>
    </location>
</feature>
<feature type="domain" description="EGF-like" evidence="16">
    <location>
        <begin position="527"/>
        <end position="573"/>
    </location>
</feature>
<dbReference type="PANTHER" id="PTHR22722:SF5">
    <property type="entry name" value="LOW-DENSITY LIPOPROTEIN RECEPTOR-RELATED PROTEIN 1B"/>
    <property type="match status" value="1"/>
</dbReference>
<proteinExistence type="predicted"/>
<dbReference type="Gene3D" id="2.10.25.10">
    <property type="entry name" value="Laminin"/>
    <property type="match status" value="3"/>
</dbReference>
<dbReference type="Pfam" id="PF00057">
    <property type="entry name" value="Ldl_recept_a"/>
    <property type="match status" value="3"/>
</dbReference>
<dbReference type="InterPro" id="IPR001881">
    <property type="entry name" value="EGF-like_Ca-bd_dom"/>
</dbReference>
<comment type="subcellular location">
    <subcellularLocation>
        <location evidence="1">Membrane</location>
        <topology evidence="1">Single-pass membrane protein</topology>
    </subcellularLocation>
</comment>
<name>H2Y8J2_CIOSA</name>
<dbReference type="Pfam" id="PF00058">
    <property type="entry name" value="Ldl_recept_b"/>
    <property type="match status" value="1"/>
</dbReference>
<feature type="disulfide bond" evidence="13">
    <location>
        <begin position="16"/>
        <end position="31"/>
    </location>
</feature>
<keyword evidence="10 13" id="KW-1015">Disulfide bond</keyword>
<reference evidence="17" key="2">
    <citation type="submission" date="2025-08" db="UniProtKB">
        <authorList>
            <consortium name="Ensembl"/>
        </authorList>
    </citation>
    <scope>IDENTIFICATION</scope>
</reference>
<evidence type="ECO:0000256" key="7">
    <source>
        <dbReference type="ARBA" id="ARBA00022837"/>
    </source>
</evidence>
<evidence type="ECO:0000256" key="3">
    <source>
        <dbReference type="ARBA" id="ARBA00022583"/>
    </source>
</evidence>
<dbReference type="GO" id="GO:0043235">
    <property type="term" value="C:receptor complex"/>
    <property type="evidence" value="ECO:0007669"/>
    <property type="project" value="TreeGrafter"/>
</dbReference>
<dbReference type="AlphaFoldDB" id="H2Y8J2"/>
<dbReference type="InParanoid" id="H2Y8J2"/>
<feature type="disulfide bond" evidence="13">
    <location>
        <begin position="107"/>
        <end position="122"/>
    </location>
</feature>
<comment type="caution">
    <text evidence="13">Lacks conserved residue(s) required for the propagation of feature annotation.</text>
</comment>
<dbReference type="SMART" id="SM00135">
    <property type="entry name" value="LY"/>
    <property type="match status" value="8"/>
</dbReference>
<dbReference type="STRING" id="51511.ENSCSAVP00000001640"/>
<evidence type="ECO:0000256" key="5">
    <source>
        <dbReference type="ARBA" id="ARBA00022729"/>
    </source>
</evidence>
<keyword evidence="12" id="KW-0325">Glycoprotein</keyword>
<evidence type="ECO:0000313" key="18">
    <source>
        <dbReference type="Proteomes" id="UP000007875"/>
    </source>
</evidence>
<feature type="domain" description="EGF-like calcium-binding" evidence="15">
    <location>
        <begin position="150"/>
        <end position="193"/>
    </location>
</feature>
<dbReference type="SUPFAM" id="SSF63825">
    <property type="entry name" value="YWTD domain"/>
    <property type="match status" value="2"/>
</dbReference>
<feature type="repeat" description="LDL-receptor class B" evidence="14">
    <location>
        <begin position="336"/>
        <end position="378"/>
    </location>
</feature>
<dbReference type="Proteomes" id="UP000007875">
    <property type="component" value="Unassembled WGS sequence"/>
</dbReference>
<dbReference type="InterPro" id="IPR000742">
    <property type="entry name" value="EGF"/>
</dbReference>
<dbReference type="PANTHER" id="PTHR22722">
    <property type="entry name" value="LOW-DENSITY LIPOPROTEIN RECEPTOR-RELATED PROTEIN 2-RELATED"/>
    <property type="match status" value="1"/>
</dbReference>
<evidence type="ECO:0000256" key="6">
    <source>
        <dbReference type="ARBA" id="ARBA00022737"/>
    </source>
</evidence>
<evidence type="ECO:0000256" key="1">
    <source>
        <dbReference type="ARBA" id="ARBA00004167"/>
    </source>
</evidence>
<dbReference type="Gene3D" id="2.120.10.30">
    <property type="entry name" value="TolB, C-terminal domain"/>
    <property type="match status" value="2"/>
</dbReference>